<gene>
    <name evidence="1" type="ORF">DSM100238_1489</name>
</gene>
<evidence type="ECO:0000313" key="2">
    <source>
        <dbReference type="Proteomes" id="UP000440041"/>
    </source>
</evidence>
<sequence length="32" mass="3378">MTIVNNCISVLHYSLAVGSAPAIDTTEGEWNA</sequence>
<protein>
    <submittedName>
        <fullName evidence="1">Uncharacterized protein</fullName>
    </submittedName>
</protein>
<organism evidence="1 2">
    <name type="scientific">Bifidobacterium apri</name>
    <dbReference type="NCBI Taxonomy" id="1769423"/>
    <lineage>
        <taxon>Bacteria</taxon>
        <taxon>Bacillati</taxon>
        <taxon>Actinomycetota</taxon>
        <taxon>Actinomycetes</taxon>
        <taxon>Bifidobacteriales</taxon>
        <taxon>Bifidobacteriaceae</taxon>
        <taxon>Bifidobacterium</taxon>
    </lineage>
</organism>
<dbReference type="AlphaFoldDB" id="A0A6A2VWR7"/>
<keyword evidence="2" id="KW-1185">Reference proteome</keyword>
<comment type="caution">
    <text evidence="1">The sequence shown here is derived from an EMBL/GenBank/DDBJ whole genome shotgun (WGS) entry which is preliminary data.</text>
</comment>
<reference evidence="1 2" key="1">
    <citation type="submission" date="2019-09" db="EMBL/GenBank/DDBJ databases">
        <title>Characterization of the phylogenetic diversity of two novel species belonging to the genus Bifidobacterium: Bifidobacterium cebidarum sp. nov. and Bifidobacterium leontopitheci sp. nov.</title>
        <authorList>
            <person name="Lugli G.A."/>
            <person name="Duranti S."/>
            <person name="Milani C."/>
            <person name="Turroni F."/>
            <person name="Ventura M."/>
        </authorList>
    </citation>
    <scope>NUCLEOTIDE SEQUENCE [LARGE SCALE GENOMIC DNA]</scope>
    <source>
        <strain evidence="1 2">DSM 100238</strain>
    </source>
</reference>
<accession>A0A6A2VWR7</accession>
<name>A0A6A2VWR7_9BIFI</name>
<dbReference type="EMBL" id="WBSO01000013">
    <property type="protein sequence ID" value="KAB8296465.1"/>
    <property type="molecule type" value="Genomic_DNA"/>
</dbReference>
<dbReference type="Proteomes" id="UP000440041">
    <property type="component" value="Unassembled WGS sequence"/>
</dbReference>
<proteinExistence type="predicted"/>
<evidence type="ECO:0000313" key="1">
    <source>
        <dbReference type="EMBL" id="KAB8296465.1"/>
    </source>
</evidence>